<feature type="domain" description="Calcineurin-like phosphoesterase" evidence="1">
    <location>
        <begin position="8"/>
        <end position="261"/>
    </location>
</feature>
<evidence type="ECO:0000259" key="1">
    <source>
        <dbReference type="Pfam" id="PF00149"/>
    </source>
</evidence>
<dbReference type="InterPro" id="IPR004843">
    <property type="entry name" value="Calcineurin-like_PHP"/>
</dbReference>
<dbReference type="Pfam" id="PF00149">
    <property type="entry name" value="Metallophos"/>
    <property type="match status" value="1"/>
</dbReference>
<proteinExistence type="predicted"/>
<dbReference type="InterPro" id="IPR051158">
    <property type="entry name" value="Metallophosphoesterase_sf"/>
</dbReference>
<dbReference type="PANTHER" id="PTHR31302:SF0">
    <property type="entry name" value="TRANSMEMBRANE PROTEIN WITH METALLOPHOSPHOESTERASE DOMAIN"/>
    <property type="match status" value="1"/>
</dbReference>
<reference evidence="2 3" key="1">
    <citation type="submission" date="2018-05" db="EMBL/GenBank/DDBJ databases">
        <title>Integrated omic analyses show evidence that a Ca. Accumulibacter phosphatis strain performs denitrification under micro-aerobic conditions.</title>
        <authorList>
            <person name="Camejo P.Y."/>
            <person name="Katherine M.D."/>
            <person name="Daniel N.R."/>
        </authorList>
    </citation>
    <scope>NUCLEOTIDE SEQUENCE [LARGE SCALE GENOMIC DNA]</scope>
    <source>
        <strain evidence="2">UW-LDO-IC</strain>
    </source>
</reference>
<evidence type="ECO:0000313" key="3">
    <source>
        <dbReference type="Proteomes" id="UP000253831"/>
    </source>
</evidence>
<gene>
    <name evidence="2" type="ORF">DVS81_04500</name>
</gene>
<organism evidence="2 3">
    <name type="scientific">Candidatus Accumulibacter meliphilus</name>
    <dbReference type="NCBI Taxonomy" id="2211374"/>
    <lineage>
        <taxon>Bacteria</taxon>
        <taxon>Pseudomonadati</taxon>
        <taxon>Pseudomonadota</taxon>
        <taxon>Betaproteobacteria</taxon>
        <taxon>Candidatus Accumulibacter</taxon>
    </lineage>
</organism>
<dbReference type="EMBL" id="QPGA01000005">
    <property type="protein sequence ID" value="RDE51647.1"/>
    <property type="molecule type" value="Genomic_DNA"/>
</dbReference>
<name>A0A369XTX9_9PROT</name>
<comment type="caution">
    <text evidence="2">The sequence shown here is derived from an EMBL/GenBank/DDBJ whole genome shotgun (WGS) entry which is preliminary data.</text>
</comment>
<dbReference type="InterPro" id="IPR029052">
    <property type="entry name" value="Metallo-depent_PP-like"/>
</dbReference>
<dbReference type="AlphaFoldDB" id="A0A369XTX9"/>
<protein>
    <recommendedName>
        <fullName evidence="1">Calcineurin-like phosphoesterase domain-containing protein</fullName>
    </recommendedName>
</protein>
<dbReference type="SUPFAM" id="SSF56300">
    <property type="entry name" value="Metallo-dependent phosphatases"/>
    <property type="match status" value="1"/>
</dbReference>
<dbReference type="Proteomes" id="UP000253831">
    <property type="component" value="Unassembled WGS sequence"/>
</dbReference>
<dbReference type="GO" id="GO:0016787">
    <property type="term" value="F:hydrolase activity"/>
    <property type="evidence" value="ECO:0007669"/>
    <property type="project" value="InterPro"/>
</dbReference>
<evidence type="ECO:0000313" key="2">
    <source>
        <dbReference type="EMBL" id="RDE51647.1"/>
    </source>
</evidence>
<dbReference type="PANTHER" id="PTHR31302">
    <property type="entry name" value="TRANSMEMBRANE PROTEIN WITH METALLOPHOSPHOESTERASE DOMAIN-RELATED"/>
    <property type="match status" value="1"/>
</dbReference>
<accession>A0A369XTX9</accession>
<dbReference type="Gene3D" id="3.60.21.10">
    <property type="match status" value="1"/>
</dbReference>
<sequence length="1050" mass="120520">MPKELTWLHISDIHFCPHTEWRDSLSRGELLDYLKTHFTTSEWPQPDLIFCTGDIAFGHSSKQPITEQYSVAEQFFDKLLDVCGSEGTSLPRERLFIVPGNHDVNRDAINGDAQSALKTWARDSWAHVGEINQRFNDKSTEFLDTIRRLNEYGEFIKRYLPHLSDPGQRHVYAKTFEINGISIGVFGFNSAWTCAGLEDDRNIWLAAEWQFNTAKKELQDSEVRIGLMHHPIDWLNQTERELTNRRVASDFDFWLHGHSHNAWVTPIQSHIVIAAGAVGAGSSDEFGVNLCKISLSDNTGAARLHAKKAGASGWTIMPIEEVAPAGLWRFDLPLRLRKSPNNPEAHQSNNKTNVPQDPAPFDYIARYLSSEFERALKSFSGQPRVWVEPILSRKAEIEKDAKLEPPVTAAELVNSIASIIIKAPPQYGLTCLAKYLAKLAWHKPSREFWLYLDAKLLRPNSASINTETERVLGPLNLSFQDIRRVVLDSWSPTEKEGPKLLIKIIEIFGETPIICMQRSDASMAERLSNIDLRRTFETYFLWTLPREVIRKIVSGYNEARQIGDDDAVTKRLVSDLEVLNLHRTPLNCLTLLKVSEFDFDESPVNRTEMLKRVLFLLFNTDGIPTYKSKPDLKDSEHVLGYFCELLIREGSYFFTQNRFLLEVQRFCKDSLIDLDTHIVFDVLYKNNILLMHGSQFYFRFSYWIFYFVAQRMHHNEAFAKYILSEMRYAQYPEIIEFYTGADRKRDDALQVIINDLGECYRTVKENCGFPENLDPYKHATWESSPETQEKMHEVITKGVMDSNLPAEIKDQFADRTYDPARPYDQTIANILTEHSVVCLMKLISAAARALRNSDYAAPETKRQLLTAIMRSWDQLSKIVLVIAPELAEAGHASYDNAKFFLVGDFGKNRNERLGAILSVIPYNIAAWHQDDLYSPKMGPLLFDQLDSPDLSSIARHELLVLLILQRPRNWSKHVENYIASVAKNAFYLNDVFELLRHEYRYGFALPDTLSEIERLIKMSLVKHLTGQKRPGVKSIAKTSFKKTLLPERPL</sequence>